<evidence type="ECO:0000313" key="3">
    <source>
        <dbReference type="EMBL" id="MBB4003882.1"/>
    </source>
</evidence>
<proteinExistence type="predicted"/>
<dbReference type="GO" id="GO:0016887">
    <property type="term" value="F:ATP hydrolysis activity"/>
    <property type="evidence" value="ECO:0007669"/>
    <property type="project" value="InterPro"/>
</dbReference>
<dbReference type="InterPro" id="IPR038729">
    <property type="entry name" value="Rad50/SbcC_AAA"/>
</dbReference>
<dbReference type="EMBL" id="JACIEM010000004">
    <property type="protein sequence ID" value="MBB4003882.1"/>
    <property type="molecule type" value="Genomic_DNA"/>
</dbReference>
<dbReference type="Gene3D" id="3.40.50.300">
    <property type="entry name" value="P-loop containing nucleotide triphosphate hydrolases"/>
    <property type="match status" value="2"/>
</dbReference>
<feature type="coiled-coil region" evidence="1">
    <location>
        <begin position="574"/>
        <end position="601"/>
    </location>
</feature>
<feature type="domain" description="Rad50/SbcC-type AAA" evidence="2">
    <location>
        <begin position="7"/>
        <end position="217"/>
    </location>
</feature>
<keyword evidence="4" id="KW-1185">Reference proteome</keyword>
<keyword evidence="3" id="KW-0378">Hydrolase</keyword>
<keyword evidence="3" id="KW-0540">Nuclease</keyword>
<name>A0A7W6HF66_9HYPH</name>
<evidence type="ECO:0000259" key="2">
    <source>
        <dbReference type="Pfam" id="PF13476"/>
    </source>
</evidence>
<dbReference type="SUPFAM" id="SSF52540">
    <property type="entry name" value="P-loop containing nucleoside triphosphate hydrolases"/>
    <property type="match status" value="1"/>
</dbReference>
<accession>A0A7W6HF66</accession>
<gene>
    <name evidence="3" type="ORF">GGR03_002970</name>
</gene>
<evidence type="ECO:0000256" key="1">
    <source>
        <dbReference type="SAM" id="Coils"/>
    </source>
</evidence>
<dbReference type="AlphaFoldDB" id="A0A7W6HF66"/>
<dbReference type="GO" id="GO:0004527">
    <property type="term" value="F:exonuclease activity"/>
    <property type="evidence" value="ECO:0007669"/>
    <property type="project" value="UniProtKB-KW"/>
</dbReference>
<dbReference type="InterPro" id="IPR027417">
    <property type="entry name" value="P-loop_NTPase"/>
</dbReference>
<dbReference type="PANTHER" id="PTHR32114:SF2">
    <property type="entry name" value="ABC TRANSPORTER ABCH.3"/>
    <property type="match status" value="1"/>
</dbReference>
<sequence>MNPRLKSLSIQNFRSMRGSVVIPLDAQVVLVHGTNGMGKTSVMSAIELGLTGSIAHLEDQSKYHDFLTHIDTEGGSIQLAVEGVNGRSTGAGRLTFTPSSFDATPALNAADASFFAERCYLPQAVLGRLLDIYDQKKNTSSRLTEFVKELLRLDALDALVDGLDHAFNVTRIRKLAPVYKQLEEARDLLDQQLERERSSVETALQATTQRISRLNELLAVLDPTAVPVVAGFDVAALRARVGDRDRDQAELASVTQQGSEVSSLLSRLEQTSAGSPDAKIAALERDAATIGSEYETWLNGPGAQITQALDVLREFYSELSPLDGGSVEDQVRDALKWCVVEVDRCQRLLDQHGTASQQLTAARTTIQRATTRIGEINQALEVGAKDARTLAAALAGIAPHVEGNMCPVCNRDYAELDNGSLTAHIAATIANLTSEAGRLQALSTERASESERLTMARRDEATAERLVLQPEALVDLRRRQSAIASIRSRLEPLQGDAADGQSLFVRLDGARRSLAATRRAGLQSASLLPEINDSVEQATGLPTTNFSSLREALEAATGALSGRLKAVHGTLSSRVSVETELDQYAREAQLLSDRVARATELERRVATMKGAFSSIGEVRERAKTIATAATHVRSGIVRDVFSGSLNKVWRDLFVRLAPNEQFVPQFRLPDRGDGKVEAVLETFHRSGQSSGPPGAMLSQGNLNTAALTLFLALNLSVPSQLPWLVLDDPVQSMDDVHIAQFAALLRTFSKGLGKQVLIAVHERALFEYLTLELSPAFAGDSLITVEISRNFAGDAVADPHFYAFEDDKAVAA</sequence>
<comment type="caution">
    <text evidence="3">The sequence shown here is derived from an EMBL/GenBank/DDBJ whole genome shotgun (WGS) entry which is preliminary data.</text>
</comment>
<protein>
    <submittedName>
        <fullName evidence="3">Exonuclease SbcC</fullName>
    </submittedName>
</protein>
<reference evidence="3 4" key="1">
    <citation type="submission" date="2020-08" db="EMBL/GenBank/DDBJ databases">
        <title>Genomic Encyclopedia of Type Strains, Phase IV (KMG-IV): sequencing the most valuable type-strain genomes for metagenomic binning, comparative biology and taxonomic classification.</title>
        <authorList>
            <person name="Goeker M."/>
        </authorList>
    </citation>
    <scope>NUCLEOTIDE SEQUENCE [LARGE SCALE GENOMIC DNA]</scope>
    <source>
        <strain evidence="3 4">DSM 103570</strain>
    </source>
</reference>
<keyword evidence="1" id="KW-0175">Coiled coil</keyword>
<dbReference type="GO" id="GO:0006302">
    <property type="term" value="P:double-strand break repair"/>
    <property type="evidence" value="ECO:0007669"/>
    <property type="project" value="InterPro"/>
</dbReference>
<dbReference type="Pfam" id="PF13476">
    <property type="entry name" value="AAA_23"/>
    <property type="match status" value="1"/>
</dbReference>
<evidence type="ECO:0000313" key="4">
    <source>
        <dbReference type="Proteomes" id="UP000588647"/>
    </source>
</evidence>
<dbReference type="PANTHER" id="PTHR32114">
    <property type="entry name" value="ABC TRANSPORTER ABCH.3"/>
    <property type="match status" value="1"/>
</dbReference>
<dbReference type="Proteomes" id="UP000588647">
    <property type="component" value="Unassembled WGS sequence"/>
</dbReference>
<keyword evidence="3" id="KW-0269">Exonuclease</keyword>
<organism evidence="3 4">
    <name type="scientific">Aurantimonas endophytica</name>
    <dbReference type="NCBI Taxonomy" id="1522175"/>
    <lineage>
        <taxon>Bacteria</taxon>
        <taxon>Pseudomonadati</taxon>
        <taxon>Pseudomonadota</taxon>
        <taxon>Alphaproteobacteria</taxon>
        <taxon>Hyphomicrobiales</taxon>
        <taxon>Aurantimonadaceae</taxon>
        <taxon>Aurantimonas</taxon>
    </lineage>
</organism>
<dbReference type="RefSeq" id="WP_183209342.1">
    <property type="nucleotide sequence ID" value="NZ_JAAAMM010000004.1"/>
</dbReference>